<keyword evidence="2" id="KW-1185">Reference proteome</keyword>
<organism evidence="1 2">
    <name type="scientific">Paramecium sonneborni</name>
    <dbReference type="NCBI Taxonomy" id="65129"/>
    <lineage>
        <taxon>Eukaryota</taxon>
        <taxon>Sar</taxon>
        <taxon>Alveolata</taxon>
        <taxon>Ciliophora</taxon>
        <taxon>Intramacronucleata</taxon>
        <taxon>Oligohymenophorea</taxon>
        <taxon>Peniculida</taxon>
        <taxon>Parameciidae</taxon>
        <taxon>Paramecium</taxon>
    </lineage>
</organism>
<dbReference type="PANTHER" id="PTHR39767:SF2">
    <property type="entry name" value="CHROMOSOME UNDETERMINED SCAFFOLD_1, WHOLE GENOME SHOTGUN SEQUENCE"/>
    <property type="match status" value="1"/>
</dbReference>
<gene>
    <name evidence="1" type="ORF">PSON_ATCC_30995.1.T0020584</name>
</gene>
<accession>A0A8S1JZJ1</accession>
<proteinExistence type="predicted"/>
<protein>
    <submittedName>
        <fullName evidence="1">Uncharacterized protein</fullName>
    </submittedName>
</protein>
<dbReference type="OrthoDB" id="282595at2759"/>
<dbReference type="PANTHER" id="PTHR39767">
    <property type="entry name" value="CALCIUM/CALMODULIN-BINDING MEMBRANE PROTEIN PCM4-RELATED"/>
    <property type="match status" value="1"/>
</dbReference>
<comment type="caution">
    <text evidence="1">The sequence shown here is derived from an EMBL/GenBank/DDBJ whole genome shotgun (WGS) entry which is preliminary data.</text>
</comment>
<name>A0A8S1JZJ1_9CILI</name>
<dbReference type="EMBL" id="CAJJDN010000002">
    <property type="protein sequence ID" value="CAD8047707.1"/>
    <property type="molecule type" value="Genomic_DNA"/>
</dbReference>
<dbReference type="Proteomes" id="UP000692954">
    <property type="component" value="Unassembled WGS sequence"/>
</dbReference>
<evidence type="ECO:0000313" key="2">
    <source>
        <dbReference type="Proteomes" id="UP000692954"/>
    </source>
</evidence>
<dbReference type="AlphaFoldDB" id="A0A8S1JZJ1"/>
<sequence>MVEITTISVVFFMIDSFCLWKTQFEQSTFTMPSNWQITGAYSANRVYVCAGKSIVGGYGIVGAGSTIQGSFSNLPTHTTIKVQINVYYLQSWDEETASINVGGLVFYRMWDQNWGVNPICVTGIGKVFLETIQGSHSADTLQIIIATNLNENSYNESIGIREVYIYLKTPKCVQFYSECNYTGTMKEWCQGSPNLQRKNRPQQIKSIKLNCCGIVTLTKKGQGSITITENVPCLTEFDFPLVNNVN</sequence>
<evidence type="ECO:0000313" key="1">
    <source>
        <dbReference type="EMBL" id="CAD8047707.1"/>
    </source>
</evidence>
<reference evidence="1" key="1">
    <citation type="submission" date="2021-01" db="EMBL/GenBank/DDBJ databases">
        <authorList>
            <consortium name="Genoscope - CEA"/>
            <person name="William W."/>
        </authorList>
    </citation>
    <scope>NUCLEOTIDE SEQUENCE</scope>
</reference>